<accession>A0A0C3SDF0</accession>
<dbReference type="Proteomes" id="UP000053257">
    <property type="component" value="Unassembled WGS sequence"/>
</dbReference>
<feature type="region of interest" description="Disordered" evidence="1">
    <location>
        <begin position="374"/>
        <end position="436"/>
    </location>
</feature>
<evidence type="ECO:0000313" key="2">
    <source>
        <dbReference type="EMBL" id="KIP11757.1"/>
    </source>
</evidence>
<dbReference type="AlphaFoldDB" id="A0A0C3SDF0"/>
<feature type="compositionally biased region" description="Polar residues" evidence="1">
    <location>
        <begin position="421"/>
        <end position="436"/>
    </location>
</feature>
<evidence type="ECO:0000313" key="3">
    <source>
        <dbReference type="Proteomes" id="UP000053257"/>
    </source>
</evidence>
<organism evidence="2 3">
    <name type="scientific">Phlebiopsis gigantea (strain 11061_1 CR5-6)</name>
    <name type="common">White-rot fungus</name>
    <name type="synonym">Peniophora gigantea</name>
    <dbReference type="NCBI Taxonomy" id="745531"/>
    <lineage>
        <taxon>Eukaryota</taxon>
        <taxon>Fungi</taxon>
        <taxon>Dikarya</taxon>
        <taxon>Basidiomycota</taxon>
        <taxon>Agaricomycotina</taxon>
        <taxon>Agaricomycetes</taxon>
        <taxon>Polyporales</taxon>
        <taxon>Phanerochaetaceae</taxon>
        <taxon>Phlebiopsis</taxon>
    </lineage>
</organism>
<dbReference type="OrthoDB" id="3229208at2759"/>
<reference evidence="2 3" key="1">
    <citation type="journal article" date="2014" name="PLoS Genet.">
        <title>Analysis of the Phlebiopsis gigantea genome, transcriptome and secretome provides insight into its pioneer colonization strategies of wood.</title>
        <authorList>
            <person name="Hori C."/>
            <person name="Ishida T."/>
            <person name="Igarashi K."/>
            <person name="Samejima M."/>
            <person name="Suzuki H."/>
            <person name="Master E."/>
            <person name="Ferreira P."/>
            <person name="Ruiz-Duenas F.J."/>
            <person name="Held B."/>
            <person name="Canessa P."/>
            <person name="Larrondo L.F."/>
            <person name="Schmoll M."/>
            <person name="Druzhinina I.S."/>
            <person name="Kubicek C.P."/>
            <person name="Gaskell J.A."/>
            <person name="Kersten P."/>
            <person name="St John F."/>
            <person name="Glasner J."/>
            <person name="Sabat G."/>
            <person name="Splinter BonDurant S."/>
            <person name="Syed K."/>
            <person name="Yadav J."/>
            <person name="Mgbeahuruike A.C."/>
            <person name="Kovalchuk A."/>
            <person name="Asiegbu F.O."/>
            <person name="Lackner G."/>
            <person name="Hoffmeister D."/>
            <person name="Rencoret J."/>
            <person name="Gutierrez A."/>
            <person name="Sun H."/>
            <person name="Lindquist E."/>
            <person name="Barry K."/>
            <person name="Riley R."/>
            <person name="Grigoriev I.V."/>
            <person name="Henrissat B."/>
            <person name="Kues U."/>
            <person name="Berka R.M."/>
            <person name="Martinez A.T."/>
            <person name="Covert S.F."/>
            <person name="Blanchette R.A."/>
            <person name="Cullen D."/>
        </authorList>
    </citation>
    <scope>NUCLEOTIDE SEQUENCE [LARGE SCALE GENOMIC DNA]</scope>
    <source>
        <strain evidence="2 3">11061_1 CR5-6</strain>
    </source>
</reference>
<dbReference type="EMBL" id="KN840444">
    <property type="protein sequence ID" value="KIP11757.1"/>
    <property type="molecule type" value="Genomic_DNA"/>
</dbReference>
<protein>
    <submittedName>
        <fullName evidence="2">Uncharacterized protein</fullName>
    </submittedName>
</protein>
<feature type="compositionally biased region" description="Basic and acidic residues" evidence="1">
    <location>
        <begin position="244"/>
        <end position="253"/>
    </location>
</feature>
<keyword evidence="3" id="KW-1185">Reference proteome</keyword>
<feature type="compositionally biased region" description="Polar residues" evidence="1">
    <location>
        <begin position="231"/>
        <end position="241"/>
    </location>
</feature>
<proteinExistence type="predicted"/>
<name>A0A0C3SDF0_PHLG1</name>
<feature type="compositionally biased region" description="Basic residues" evidence="1">
    <location>
        <begin position="146"/>
        <end position="159"/>
    </location>
</feature>
<dbReference type="STRING" id="745531.A0A0C3SDF0"/>
<feature type="region of interest" description="Disordered" evidence="1">
    <location>
        <begin position="1"/>
        <end position="253"/>
    </location>
</feature>
<sequence>MFRVSPWIPYDPNAEAQHDHSRSESRHRNMNEDVDMDAPQISTLREEETPEPQPNPSRQGKFRVKLVMNEGKMPAPVPGPSTKKAAGRETDDEDEEDDEEDQLIDDDDEESKAPPPPLPVVSAPPTQVEKPPTGAKRGTGIGRGRGGGRGRGRGARSKLGRSDGAPIMMIGTEGLGTITIPPPNSISAPAAAPRKRGGGPKAAGQRSTRGKRAPKTATAVPSHLRDDAGSISETYAGTAASSPGHEEASPESHDVALPSFAIPLAPAPSMEDISLEGVPLPSYPLPTKPFAVHPPPKIPTGLAANPPLDKGGKKVRHWRQANREVRGIAGGRWFVKTWIGDKDSEYGVAHATAPPPIPAATQATALAMASGDRDLLPGLSSVPRLTTSTRGRGRGGLATNSSSRAQSTGADSVSAPKRRTTAQAVDSPLSMSISTS</sequence>
<evidence type="ECO:0000256" key="1">
    <source>
        <dbReference type="SAM" id="MobiDB-lite"/>
    </source>
</evidence>
<feature type="compositionally biased region" description="Acidic residues" evidence="1">
    <location>
        <begin position="90"/>
        <end position="110"/>
    </location>
</feature>
<feature type="compositionally biased region" description="Basic and acidic residues" evidence="1">
    <location>
        <begin position="16"/>
        <end position="31"/>
    </location>
</feature>
<gene>
    <name evidence="2" type="ORF">PHLGIDRAFT_124649</name>
</gene>
<dbReference type="HOGENOM" id="CLU_049938_0_0_1"/>
<feature type="compositionally biased region" description="Polar residues" evidence="1">
    <location>
        <begin position="400"/>
        <end position="411"/>
    </location>
</feature>